<dbReference type="Proteomes" id="UP000237271">
    <property type="component" value="Unassembled WGS sequence"/>
</dbReference>
<name>A0A2P4Y1X1_9STRA</name>
<gene>
    <name evidence="6" type="ORF">PHPALM_11576</name>
</gene>
<dbReference type="OrthoDB" id="89661at2759"/>
<comment type="function">
    <text evidence="5">Effector that suppresses plant defense responses during pathogen infection.</text>
</comment>
<evidence type="ECO:0000256" key="5">
    <source>
        <dbReference type="RuleBase" id="RU367124"/>
    </source>
</evidence>
<accession>A0A2P4Y1X1</accession>
<evidence type="ECO:0000256" key="1">
    <source>
        <dbReference type="ARBA" id="ARBA00004613"/>
    </source>
</evidence>
<evidence type="ECO:0000313" key="6">
    <source>
        <dbReference type="EMBL" id="POM71806.1"/>
    </source>
</evidence>
<feature type="chain" id="PRO_5044996347" description="RxLR effector protein" evidence="5">
    <location>
        <begin position="21"/>
        <end position="276"/>
    </location>
</feature>
<dbReference type="Pfam" id="PF16810">
    <property type="entry name" value="RXLR"/>
    <property type="match status" value="1"/>
</dbReference>
<keyword evidence="4 5" id="KW-0732">Signal</keyword>
<keyword evidence="3 5" id="KW-0964">Secreted</keyword>
<evidence type="ECO:0000256" key="3">
    <source>
        <dbReference type="ARBA" id="ARBA00022525"/>
    </source>
</evidence>
<dbReference type="InterPro" id="IPR031825">
    <property type="entry name" value="RXLR"/>
</dbReference>
<keyword evidence="7" id="KW-1185">Reference proteome</keyword>
<evidence type="ECO:0000313" key="7">
    <source>
        <dbReference type="Proteomes" id="UP000237271"/>
    </source>
</evidence>
<feature type="signal peptide" evidence="5">
    <location>
        <begin position="1"/>
        <end position="20"/>
    </location>
</feature>
<comment type="subcellular location">
    <subcellularLocation>
        <location evidence="1 5">Secreted</location>
    </subcellularLocation>
</comment>
<proteinExistence type="inferred from homology"/>
<comment type="similarity">
    <text evidence="2 5">Belongs to the RxLR effector family.</text>
</comment>
<protein>
    <recommendedName>
        <fullName evidence="5">RxLR effector protein</fullName>
    </recommendedName>
</protein>
<evidence type="ECO:0000256" key="2">
    <source>
        <dbReference type="ARBA" id="ARBA00010400"/>
    </source>
</evidence>
<dbReference type="AlphaFoldDB" id="A0A2P4Y1X1"/>
<evidence type="ECO:0000256" key="4">
    <source>
        <dbReference type="ARBA" id="ARBA00022729"/>
    </source>
</evidence>
<sequence>MVLHRFLLVTLATLLVGTSALVVTKETKLSLLDHDAVSARDDTRLGRSLRLAETFDGKDGVNGGEHSIVVEERANPLSSVLSKISDKVPLWMKIAWWLERRKPAEYVQKKLGMEGLTGNELTDHKNYQRLVKYIYDLEGNEMWTQVRRGYTTFKKWNAVGLNRVNYRNDMSLDQINAQLSSIKQTESYRVYKRFAIAFDDHILGLFGSGYNRPTKFFDEKATPIEIFARAEIWAERRIDPQYVREFLGMRHVKHDAALENMYYKYYWELLQKAKAN</sequence>
<comment type="domain">
    <text evidence="5">The RxLR-dEER motif acts to carry the protein into the host cell cytoplasm through binding to cell surface phosphatidylinositol-3-phosphate.</text>
</comment>
<organism evidence="6 7">
    <name type="scientific">Phytophthora palmivora</name>
    <dbReference type="NCBI Taxonomy" id="4796"/>
    <lineage>
        <taxon>Eukaryota</taxon>
        <taxon>Sar</taxon>
        <taxon>Stramenopiles</taxon>
        <taxon>Oomycota</taxon>
        <taxon>Peronosporomycetes</taxon>
        <taxon>Peronosporales</taxon>
        <taxon>Peronosporaceae</taxon>
        <taxon>Phytophthora</taxon>
    </lineage>
</organism>
<reference evidence="6 7" key="1">
    <citation type="journal article" date="2017" name="Genome Biol. Evol.">
        <title>Phytophthora megakarya and P. palmivora, closely related causal agents of cacao black pod rot, underwent increases in genome sizes and gene numbers by different mechanisms.</title>
        <authorList>
            <person name="Ali S.S."/>
            <person name="Shao J."/>
            <person name="Lary D.J."/>
            <person name="Kronmiller B."/>
            <person name="Shen D."/>
            <person name="Strem M.D."/>
            <person name="Amoako-Attah I."/>
            <person name="Akrofi A.Y."/>
            <person name="Begoude B.A."/>
            <person name="Ten Hoopen G.M."/>
            <person name="Coulibaly K."/>
            <person name="Kebe B.I."/>
            <person name="Melnick R.L."/>
            <person name="Guiltinan M.J."/>
            <person name="Tyler B.M."/>
            <person name="Meinhardt L.W."/>
            <person name="Bailey B.A."/>
        </authorList>
    </citation>
    <scope>NUCLEOTIDE SEQUENCE [LARGE SCALE GENOMIC DNA]</scope>
    <source>
        <strain evidence="7">sbr112.9</strain>
    </source>
</reference>
<comment type="caution">
    <text evidence="6">The sequence shown here is derived from an EMBL/GenBank/DDBJ whole genome shotgun (WGS) entry which is preliminary data.</text>
</comment>
<dbReference type="EMBL" id="NCKW01006407">
    <property type="protein sequence ID" value="POM71806.1"/>
    <property type="molecule type" value="Genomic_DNA"/>
</dbReference>